<keyword evidence="2" id="KW-1185">Reference proteome</keyword>
<comment type="caution">
    <text evidence="1">The sequence shown here is derived from an EMBL/GenBank/DDBJ whole genome shotgun (WGS) entry which is preliminary data.</text>
</comment>
<dbReference type="EMBL" id="JBGEWD010000039">
    <property type="protein sequence ID" value="MEY8002016.1"/>
    <property type="molecule type" value="Genomic_DNA"/>
</dbReference>
<reference evidence="1 2" key="1">
    <citation type="submission" date="2024-08" db="EMBL/GenBank/DDBJ databases">
        <title>Clostridium lapicellarii sp. nov., and Clostridium renhuaiense sp. nov., two species isolated from the mud in a fermentation cellar used for producing sauce-flavour Chinese liquors.</title>
        <authorList>
            <person name="Yang F."/>
            <person name="Wang H."/>
            <person name="Chen L.Q."/>
            <person name="Zhou N."/>
            <person name="Lu J.J."/>
            <person name="Pu X.X."/>
            <person name="Wan B."/>
            <person name="Wang L."/>
            <person name="Liu S.J."/>
        </authorList>
    </citation>
    <scope>NUCLEOTIDE SEQUENCE [LARGE SCALE GENOMIC DNA]</scope>
    <source>
        <strain evidence="1 2">MT-5</strain>
    </source>
</reference>
<name>A0ABV4BTA0_9CLOT</name>
<accession>A0ABV4BTA0</accession>
<organism evidence="1 2">
    <name type="scientific">Clostridium moutaii</name>
    <dbReference type="NCBI Taxonomy" id="3240932"/>
    <lineage>
        <taxon>Bacteria</taxon>
        <taxon>Bacillati</taxon>
        <taxon>Bacillota</taxon>
        <taxon>Clostridia</taxon>
        <taxon>Eubacteriales</taxon>
        <taxon>Clostridiaceae</taxon>
        <taxon>Clostridium</taxon>
    </lineage>
</organism>
<protein>
    <submittedName>
        <fullName evidence="1">Uncharacterized protein</fullName>
    </submittedName>
</protein>
<gene>
    <name evidence="1" type="ORF">AB8U03_17870</name>
</gene>
<sequence>MNYREIIEEQIMFLQEKQEKDEVTNLPEEACKIAETIADLASRIKSVPEKFVPEDSNGVCKGGKSCKCPKKEAAPEGQVQEQPEILGENYDGNTIFQMKDDMGAIFQKYNLSYVEAKSLLRIVSQVIDKVSSNARLWNPRC</sequence>
<dbReference type="Proteomes" id="UP001564657">
    <property type="component" value="Unassembled WGS sequence"/>
</dbReference>
<proteinExistence type="predicted"/>
<evidence type="ECO:0000313" key="2">
    <source>
        <dbReference type="Proteomes" id="UP001564657"/>
    </source>
</evidence>
<evidence type="ECO:0000313" key="1">
    <source>
        <dbReference type="EMBL" id="MEY8002016.1"/>
    </source>
</evidence>
<dbReference type="RefSeq" id="WP_369705913.1">
    <property type="nucleotide sequence ID" value="NZ_JBGEWD010000039.1"/>
</dbReference>